<keyword evidence="4" id="KW-0560">Oxidoreductase</keyword>
<feature type="domain" description="FAD/NAD(P)-binding" evidence="5">
    <location>
        <begin position="1"/>
        <end position="298"/>
    </location>
</feature>
<keyword evidence="3" id="KW-0274">FAD</keyword>
<evidence type="ECO:0000313" key="8">
    <source>
        <dbReference type="Proteomes" id="UP001500301"/>
    </source>
</evidence>
<dbReference type="RefSeq" id="WP_218234783.1">
    <property type="nucleotide sequence ID" value="NZ_BAABBB010000026.1"/>
</dbReference>
<reference evidence="8" key="1">
    <citation type="journal article" date="2019" name="Int. J. Syst. Evol. Microbiol.">
        <title>The Global Catalogue of Microorganisms (GCM) 10K type strain sequencing project: providing services to taxonomists for standard genome sequencing and annotation.</title>
        <authorList>
            <consortium name="The Broad Institute Genomics Platform"/>
            <consortium name="The Broad Institute Genome Sequencing Center for Infectious Disease"/>
            <person name="Wu L."/>
            <person name="Ma J."/>
        </authorList>
    </citation>
    <scope>NUCLEOTIDE SEQUENCE [LARGE SCALE GENOMIC DNA]</scope>
    <source>
        <strain evidence="8">JCM 17460</strain>
    </source>
</reference>
<evidence type="ECO:0000256" key="3">
    <source>
        <dbReference type="ARBA" id="ARBA00022827"/>
    </source>
</evidence>
<keyword evidence="8" id="KW-1185">Reference proteome</keyword>
<keyword evidence="2" id="KW-0285">Flavoprotein</keyword>
<evidence type="ECO:0000256" key="1">
    <source>
        <dbReference type="ARBA" id="ARBA00001974"/>
    </source>
</evidence>
<evidence type="ECO:0000313" key="7">
    <source>
        <dbReference type="EMBL" id="GAA3549678.1"/>
    </source>
</evidence>
<comment type="caution">
    <text evidence="7">The sequence shown here is derived from an EMBL/GenBank/DDBJ whole genome shotgun (WGS) entry which is preliminary data.</text>
</comment>
<accession>A0ABP6WFK2</accession>
<evidence type="ECO:0000256" key="4">
    <source>
        <dbReference type="ARBA" id="ARBA00023002"/>
    </source>
</evidence>
<dbReference type="InterPro" id="IPR023753">
    <property type="entry name" value="FAD/NAD-binding_dom"/>
</dbReference>
<dbReference type="Pfam" id="PF14759">
    <property type="entry name" value="Reductase_C"/>
    <property type="match status" value="1"/>
</dbReference>
<comment type="cofactor">
    <cofactor evidence="1">
        <name>FAD</name>
        <dbReference type="ChEBI" id="CHEBI:57692"/>
    </cofactor>
</comment>
<dbReference type="PANTHER" id="PTHR43557">
    <property type="entry name" value="APOPTOSIS-INDUCING FACTOR 1"/>
    <property type="match status" value="1"/>
</dbReference>
<protein>
    <submittedName>
        <fullName evidence="7">FAD-dependent oxidoreductase</fullName>
    </submittedName>
</protein>
<evidence type="ECO:0000259" key="6">
    <source>
        <dbReference type="Pfam" id="PF14759"/>
    </source>
</evidence>
<name>A0ABP6WFK2_9ACTN</name>
<dbReference type="InterPro" id="IPR050446">
    <property type="entry name" value="FAD-oxidoreductase/Apoptosis"/>
</dbReference>
<evidence type="ECO:0000256" key="2">
    <source>
        <dbReference type="ARBA" id="ARBA00022630"/>
    </source>
</evidence>
<evidence type="ECO:0000259" key="5">
    <source>
        <dbReference type="Pfam" id="PF07992"/>
    </source>
</evidence>
<proteinExistence type="predicted"/>
<dbReference type="Pfam" id="PF07992">
    <property type="entry name" value="Pyr_redox_2"/>
    <property type="match status" value="1"/>
</dbReference>
<feature type="domain" description="Reductase C-terminal" evidence="6">
    <location>
        <begin position="317"/>
        <end position="400"/>
    </location>
</feature>
<dbReference type="Proteomes" id="UP001500301">
    <property type="component" value="Unassembled WGS sequence"/>
</dbReference>
<dbReference type="EMBL" id="BAABBB010000026">
    <property type="protein sequence ID" value="GAA3549678.1"/>
    <property type="molecule type" value="Genomic_DNA"/>
</dbReference>
<organism evidence="7 8">
    <name type="scientific">Nocardioides daeguensis</name>
    <dbReference type="NCBI Taxonomy" id="908359"/>
    <lineage>
        <taxon>Bacteria</taxon>
        <taxon>Bacillati</taxon>
        <taxon>Actinomycetota</taxon>
        <taxon>Actinomycetes</taxon>
        <taxon>Propionibacteriales</taxon>
        <taxon>Nocardioidaceae</taxon>
        <taxon>Nocardioides</taxon>
    </lineage>
</organism>
<dbReference type="PANTHER" id="PTHR43557:SF2">
    <property type="entry name" value="RIESKE DOMAIN-CONTAINING PROTEIN-RELATED"/>
    <property type="match status" value="1"/>
</dbReference>
<dbReference type="InterPro" id="IPR028202">
    <property type="entry name" value="Reductase_C"/>
</dbReference>
<sequence>MNVVVIGGGLAAANAAAELREQGHGGDIVVVGGEPRLPYERPPLSKGLLLGSAEPEDALVHPREWYDEHQVDVRVGTLATGIDLDRRRVRLGSEELPYDRLLIATGATPRHLPPADASGAPVLHLRTLDDAIALREQLTEGARIAIIGAGWIGLEVASAARQRGASVTVLESAPLPLQRVLGDQLATVFADLHREHGVDLRLGAQVSGVEHDHGKVVLHAEGSDPVVADLLLVAVGVSPTDELAARAGLAVDNGILVDARLRTPDPHVFAAGDVANHDHPVLGTHVRVEHWDTAIQHGRHAARVMLGSDEPYTRLPYFFTDQYDLGMEYVGHVAGGTGYDDLVVRGDLAARQASVLWLREDRVVAGLHLNDWDAIGPLRAVVGQPVTDAVRDPSVPLADLVDGEG</sequence>
<gene>
    <name evidence="7" type="ORF">GCM10022263_40820</name>
</gene>